<keyword evidence="6" id="KW-0472">Membrane</keyword>
<dbReference type="RefSeq" id="WP_049859527.1">
    <property type="nucleotide sequence ID" value="NZ_CP134081.1"/>
</dbReference>
<accession>A0AAJ6LVW1</accession>
<dbReference type="PANTHER" id="PTHR43646">
    <property type="entry name" value="GLYCOSYLTRANSFERASE"/>
    <property type="match status" value="1"/>
</dbReference>
<evidence type="ECO:0000313" key="9">
    <source>
        <dbReference type="Proteomes" id="UP001258207"/>
    </source>
</evidence>
<dbReference type="GO" id="GO:0016757">
    <property type="term" value="F:glycosyltransferase activity"/>
    <property type="evidence" value="ECO:0007669"/>
    <property type="project" value="UniProtKB-KW"/>
</dbReference>
<dbReference type="EC" id="2.4.-.-" evidence="8"/>
<keyword evidence="2" id="KW-1003">Cell membrane</keyword>
<dbReference type="Proteomes" id="UP001258207">
    <property type="component" value="Chromosome"/>
</dbReference>
<dbReference type="SUPFAM" id="SSF53448">
    <property type="entry name" value="Nucleotide-diphospho-sugar transferases"/>
    <property type="match status" value="1"/>
</dbReference>
<dbReference type="GO" id="GO:0005886">
    <property type="term" value="C:plasma membrane"/>
    <property type="evidence" value="ECO:0007669"/>
    <property type="project" value="UniProtKB-SubCell"/>
</dbReference>
<keyword evidence="4 8" id="KW-0328">Glycosyltransferase</keyword>
<evidence type="ECO:0000256" key="1">
    <source>
        <dbReference type="ARBA" id="ARBA00004236"/>
    </source>
</evidence>
<dbReference type="Pfam" id="PF00535">
    <property type="entry name" value="Glycos_transf_2"/>
    <property type="match status" value="1"/>
</dbReference>
<name>A0AAJ6LVW1_9PSED</name>
<evidence type="ECO:0000256" key="4">
    <source>
        <dbReference type="ARBA" id="ARBA00022676"/>
    </source>
</evidence>
<evidence type="ECO:0000256" key="6">
    <source>
        <dbReference type="ARBA" id="ARBA00023136"/>
    </source>
</evidence>
<protein>
    <submittedName>
        <fullName evidence="8">Glycosyltransferase</fullName>
        <ecNumber evidence="8">2.4.-.-</ecNumber>
    </submittedName>
</protein>
<evidence type="ECO:0000256" key="3">
    <source>
        <dbReference type="ARBA" id="ARBA00022519"/>
    </source>
</evidence>
<dbReference type="AlphaFoldDB" id="A0AAJ6LVW1"/>
<keyword evidence="5 8" id="KW-0808">Transferase</keyword>
<dbReference type="EMBL" id="CP134081">
    <property type="protein sequence ID" value="WNC07863.1"/>
    <property type="molecule type" value="Genomic_DNA"/>
</dbReference>
<gene>
    <name evidence="8" type="ORF">RI108_10970</name>
</gene>
<evidence type="ECO:0000256" key="5">
    <source>
        <dbReference type="ARBA" id="ARBA00022679"/>
    </source>
</evidence>
<organism evidence="8 9">
    <name type="scientific">Pseudomonas coleopterorum</name>
    <dbReference type="NCBI Taxonomy" id="1605838"/>
    <lineage>
        <taxon>Bacteria</taxon>
        <taxon>Pseudomonadati</taxon>
        <taxon>Pseudomonadota</taxon>
        <taxon>Gammaproteobacteria</taxon>
        <taxon>Pseudomonadales</taxon>
        <taxon>Pseudomonadaceae</taxon>
        <taxon>Pseudomonas</taxon>
    </lineage>
</organism>
<reference evidence="8" key="1">
    <citation type="submission" date="2023-09" db="EMBL/GenBank/DDBJ databases">
        <title>First report of Pseudomonas coleopterorum DJ13 causing leaf spot on Rhododendron pulchrum Sweet in China.</title>
        <authorList>
            <person name="Zhang Y."/>
        </authorList>
    </citation>
    <scope>NUCLEOTIDE SEQUENCE</scope>
    <source>
        <strain evidence="8">DJ13</strain>
    </source>
</reference>
<evidence type="ECO:0000256" key="2">
    <source>
        <dbReference type="ARBA" id="ARBA00022475"/>
    </source>
</evidence>
<sequence length="225" mass="24410">MIGIIVPAHNEEAVVAQCIESLLIAGEHPALAGEEVCVVIVLDQCTDGTQRVVSRYPVQSLDVSHCNVGRTRAAGAELMLGQGARWLAFTDADTVVPATWLVDQLRFRTDAVCGTVRIDDWSLHAEEVRTRYDALYTPVEGHKHVHGANMGVSARAYRQVGGFKPLKAHEDVHLVADLNEAGASITWTSMNCVTTSARLDCRCREGFGDYLRSLSISAPLEAVSP</sequence>
<dbReference type="InterPro" id="IPR029044">
    <property type="entry name" value="Nucleotide-diphossugar_trans"/>
</dbReference>
<evidence type="ECO:0000313" key="8">
    <source>
        <dbReference type="EMBL" id="WNC07863.1"/>
    </source>
</evidence>
<comment type="subcellular location">
    <subcellularLocation>
        <location evidence="1">Cell membrane</location>
    </subcellularLocation>
</comment>
<feature type="domain" description="Glycosyltransferase 2-like" evidence="7">
    <location>
        <begin position="4"/>
        <end position="131"/>
    </location>
</feature>
<proteinExistence type="predicted"/>
<evidence type="ECO:0000259" key="7">
    <source>
        <dbReference type="Pfam" id="PF00535"/>
    </source>
</evidence>
<dbReference type="PANTHER" id="PTHR43646:SF2">
    <property type="entry name" value="GLYCOSYLTRANSFERASE 2-LIKE DOMAIN-CONTAINING PROTEIN"/>
    <property type="match status" value="1"/>
</dbReference>
<dbReference type="Gene3D" id="3.90.550.10">
    <property type="entry name" value="Spore Coat Polysaccharide Biosynthesis Protein SpsA, Chain A"/>
    <property type="match status" value="1"/>
</dbReference>
<dbReference type="InterPro" id="IPR001173">
    <property type="entry name" value="Glyco_trans_2-like"/>
</dbReference>
<keyword evidence="3" id="KW-0997">Cell inner membrane</keyword>